<dbReference type="EMBL" id="WNWS01000317">
    <property type="protein sequence ID" value="KAE9970874.1"/>
    <property type="molecule type" value="Genomic_DNA"/>
</dbReference>
<evidence type="ECO:0000313" key="5">
    <source>
        <dbReference type="Proteomes" id="UP000490939"/>
    </source>
</evidence>
<proteinExistence type="predicted"/>
<keyword evidence="5" id="KW-1185">Reference proteome</keyword>
<reference evidence="2 4" key="1">
    <citation type="submission" date="2018-12" db="EMBL/GenBank/DDBJ databases">
        <title>Venturia inaequalis Genome Resource.</title>
        <authorList>
            <person name="Lichtner F.J."/>
        </authorList>
    </citation>
    <scope>NUCLEOTIDE SEQUENCE [LARGE SCALE GENOMIC DNA]</scope>
    <source>
        <strain evidence="2 4">120213</strain>
        <strain evidence="3 5">DMI_063113</strain>
    </source>
</reference>
<accession>A0A8H3UIJ9</accession>
<dbReference type="Pfam" id="PF06912">
    <property type="entry name" value="DUF1275"/>
    <property type="match status" value="1"/>
</dbReference>
<evidence type="ECO:0000256" key="1">
    <source>
        <dbReference type="SAM" id="Phobius"/>
    </source>
</evidence>
<feature type="transmembrane region" description="Helical" evidence="1">
    <location>
        <begin position="94"/>
        <end position="112"/>
    </location>
</feature>
<feature type="transmembrane region" description="Helical" evidence="1">
    <location>
        <begin position="259"/>
        <end position="278"/>
    </location>
</feature>
<feature type="transmembrane region" description="Helical" evidence="1">
    <location>
        <begin position="44"/>
        <end position="64"/>
    </location>
</feature>
<keyword evidence="1" id="KW-1133">Transmembrane helix</keyword>
<dbReference type="Proteomes" id="UP000490939">
    <property type="component" value="Unassembled WGS sequence"/>
</dbReference>
<evidence type="ECO:0000313" key="4">
    <source>
        <dbReference type="Proteomes" id="UP000447873"/>
    </source>
</evidence>
<evidence type="ECO:0000313" key="3">
    <source>
        <dbReference type="EMBL" id="KAE9985122.1"/>
    </source>
</evidence>
<dbReference type="InterPro" id="IPR010699">
    <property type="entry name" value="DUF1275"/>
</dbReference>
<dbReference type="PANTHER" id="PTHR37488">
    <property type="entry name" value="DUF1275 DOMAIN-CONTAINING PROTEIN"/>
    <property type="match status" value="1"/>
</dbReference>
<dbReference type="Proteomes" id="UP000447873">
    <property type="component" value="Unassembled WGS sequence"/>
</dbReference>
<feature type="transmembrane region" description="Helical" evidence="1">
    <location>
        <begin position="234"/>
        <end position="252"/>
    </location>
</feature>
<comment type="caution">
    <text evidence="2">The sequence shown here is derived from an EMBL/GenBank/DDBJ whole genome shotgun (WGS) entry which is preliminary data.</text>
</comment>
<keyword evidence="1" id="KW-0812">Transmembrane</keyword>
<dbReference type="PANTHER" id="PTHR37488:SF1">
    <property type="entry name" value="DUF1275 DOMAIN PROTEIN"/>
    <property type="match status" value="1"/>
</dbReference>
<gene>
    <name evidence="3" type="ORF">EG327_004818</name>
    <name evidence="2" type="ORF">EG328_006005</name>
</gene>
<organism evidence="2 4">
    <name type="scientific">Venturia inaequalis</name>
    <name type="common">Apple scab fungus</name>
    <dbReference type="NCBI Taxonomy" id="5025"/>
    <lineage>
        <taxon>Eukaryota</taxon>
        <taxon>Fungi</taxon>
        <taxon>Dikarya</taxon>
        <taxon>Ascomycota</taxon>
        <taxon>Pezizomycotina</taxon>
        <taxon>Dothideomycetes</taxon>
        <taxon>Pleosporomycetidae</taxon>
        <taxon>Venturiales</taxon>
        <taxon>Venturiaceae</taxon>
        <taxon>Venturia</taxon>
    </lineage>
</organism>
<evidence type="ECO:0008006" key="6">
    <source>
        <dbReference type="Google" id="ProtNLM"/>
    </source>
</evidence>
<sequence length="287" mass="31057">MLSPRHEVSDGEKLHVITTSKPSTGSSRFKHHFGAQIDTRRADIILIICFFISGLTDAAAYNAWNIFLSMQTGNTVFASLGFSNLPEGTTRTQLLKSLCAILCFILGALFFSSLHRIFTPQKRWVLILSFSIQVTLIVTSALLVQSGSVDDDSPKRPVHAPLNYATRGIKDSPWDLLPIGLLSFQAAGQVVASRALEYAQLPTIVISTLYNDLVSDPSFFSGGLLGNAPRNRRVGGIVFYIMGAVSGGVFAASRYGSAGSLWVVALVKGGIVFGWIGWREKSEEKGG</sequence>
<dbReference type="AlphaFoldDB" id="A0A8H3UIJ9"/>
<name>A0A8H3UIJ9_VENIN</name>
<keyword evidence="1" id="KW-0472">Membrane</keyword>
<feature type="transmembrane region" description="Helical" evidence="1">
    <location>
        <begin position="124"/>
        <end position="144"/>
    </location>
</feature>
<dbReference type="EMBL" id="WNWR01000283">
    <property type="protein sequence ID" value="KAE9985122.1"/>
    <property type="molecule type" value="Genomic_DNA"/>
</dbReference>
<protein>
    <recommendedName>
        <fullName evidence="6">DUF1275 domain protein</fullName>
    </recommendedName>
</protein>
<evidence type="ECO:0000313" key="2">
    <source>
        <dbReference type="EMBL" id="KAE9970874.1"/>
    </source>
</evidence>